<dbReference type="EMBL" id="UINC01105682">
    <property type="protein sequence ID" value="SVC69802.1"/>
    <property type="molecule type" value="Genomic_DNA"/>
</dbReference>
<feature type="non-terminal residue" evidence="3">
    <location>
        <position position="292"/>
    </location>
</feature>
<proteinExistence type="predicted"/>
<dbReference type="GO" id="GO:0015344">
    <property type="term" value="F:siderophore uptake transmembrane transporter activity"/>
    <property type="evidence" value="ECO:0007669"/>
    <property type="project" value="TreeGrafter"/>
</dbReference>
<dbReference type="PROSITE" id="PS52016">
    <property type="entry name" value="TONB_DEPENDENT_REC_3"/>
    <property type="match status" value="1"/>
</dbReference>
<keyword evidence="1" id="KW-0732">Signal</keyword>
<feature type="domain" description="TonB-dependent receptor plug" evidence="2">
    <location>
        <begin position="123"/>
        <end position="231"/>
    </location>
</feature>
<dbReference type="GO" id="GO:0009279">
    <property type="term" value="C:cell outer membrane"/>
    <property type="evidence" value="ECO:0007669"/>
    <property type="project" value="TreeGrafter"/>
</dbReference>
<name>A0A382PD01_9ZZZZ</name>
<dbReference type="PANTHER" id="PTHR30069">
    <property type="entry name" value="TONB-DEPENDENT OUTER MEMBRANE RECEPTOR"/>
    <property type="match status" value="1"/>
</dbReference>
<dbReference type="Pfam" id="PF13715">
    <property type="entry name" value="CarbopepD_reg_2"/>
    <property type="match status" value="1"/>
</dbReference>
<dbReference type="InterPro" id="IPR008969">
    <property type="entry name" value="CarboxyPept-like_regulatory"/>
</dbReference>
<dbReference type="PANTHER" id="PTHR30069:SF29">
    <property type="entry name" value="HEMOGLOBIN AND HEMOGLOBIN-HAPTOGLOBIN-BINDING PROTEIN 1-RELATED"/>
    <property type="match status" value="1"/>
</dbReference>
<sequence>MKSILTQYSIFGLLLLSSTMAANSTIYGKITDSETGQYLIGANIMLESTNMGSASDADGYYSIYNVPIGSFTLTAMYMGYKTLSQNIRIEGSKEYTINIKLEPSTIKLQETRVTAEKRKGKVTTAPASMEIVTSRDIRGKNTTNMGAYLKGLKGVDFTSSGMNNYSISIRGFNSSFNTRVLTLSDGRVANIPALRVINYSTIPQSMDDVDRIEVILGPATALYGANAHSGVVNIISKPPAQFEGLTMSISGSSDERQLRKINGRFAKKMSKSISIKVSGLYLHAYDWPFVSE</sequence>
<evidence type="ECO:0000256" key="1">
    <source>
        <dbReference type="ARBA" id="ARBA00022729"/>
    </source>
</evidence>
<dbReference type="InterPro" id="IPR037066">
    <property type="entry name" value="Plug_dom_sf"/>
</dbReference>
<evidence type="ECO:0000259" key="2">
    <source>
        <dbReference type="Pfam" id="PF07715"/>
    </source>
</evidence>
<dbReference type="Gene3D" id="2.170.130.10">
    <property type="entry name" value="TonB-dependent receptor, plug domain"/>
    <property type="match status" value="1"/>
</dbReference>
<accession>A0A382PD01</accession>
<dbReference type="InterPro" id="IPR039426">
    <property type="entry name" value="TonB-dep_rcpt-like"/>
</dbReference>
<protein>
    <recommendedName>
        <fullName evidence="2">TonB-dependent receptor plug domain-containing protein</fullName>
    </recommendedName>
</protein>
<dbReference type="InterPro" id="IPR012910">
    <property type="entry name" value="Plug_dom"/>
</dbReference>
<dbReference type="Gene3D" id="2.60.40.1120">
    <property type="entry name" value="Carboxypeptidase-like, regulatory domain"/>
    <property type="match status" value="1"/>
</dbReference>
<organism evidence="3">
    <name type="scientific">marine metagenome</name>
    <dbReference type="NCBI Taxonomy" id="408172"/>
    <lineage>
        <taxon>unclassified sequences</taxon>
        <taxon>metagenomes</taxon>
        <taxon>ecological metagenomes</taxon>
    </lineage>
</organism>
<dbReference type="SUPFAM" id="SSF56935">
    <property type="entry name" value="Porins"/>
    <property type="match status" value="1"/>
</dbReference>
<gene>
    <name evidence="3" type="ORF">METZ01_LOCUS322656</name>
</gene>
<evidence type="ECO:0000313" key="3">
    <source>
        <dbReference type="EMBL" id="SVC69802.1"/>
    </source>
</evidence>
<dbReference type="Pfam" id="PF07715">
    <property type="entry name" value="Plug"/>
    <property type="match status" value="1"/>
</dbReference>
<dbReference type="AlphaFoldDB" id="A0A382PD01"/>
<dbReference type="SUPFAM" id="SSF49464">
    <property type="entry name" value="Carboxypeptidase regulatory domain-like"/>
    <property type="match status" value="1"/>
</dbReference>
<dbReference type="GO" id="GO:0044718">
    <property type="term" value="P:siderophore transmembrane transport"/>
    <property type="evidence" value="ECO:0007669"/>
    <property type="project" value="TreeGrafter"/>
</dbReference>
<reference evidence="3" key="1">
    <citation type="submission" date="2018-05" db="EMBL/GenBank/DDBJ databases">
        <authorList>
            <person name="Lanie J.A."/>
            <person name="Ng W.-L."/>
            <person name="Kazmierczak K.M."/>
            <person name="Andrzejewski T.M."/>
            <person name="Davidsen T.M."/>
            <person name="Wayne K.J."/>
            <person name="Tettelin H."/>
            <person name="Glass J.I."/>
            <person name="Rusch D."/>
            <person name="Podicherti R."/>
            <person name="Tsui H.-C.T."/>
            <person name="Winkler M.E."/>
        </authorList>
    </citation>
    <scope>NUCLEOTIDE SEQUENCE</scope>
</reference>